<evidence type="ECO:0000259" key="4">
    <source>
        <dbReference type="SMART" id="SM00237"/>
    </source>
</evidence>
<evidence type="ECO:0000256" key="1">
    <source>
        <dbReference type="ARBA" id="ARBA00022729"/>
    </source>
</evidence>
<keyword evidence="3" id="KW-0106">Calcium</keyword>
<dbReference type="GO" id="GO:0016020">
    <property type="term" value="C:membrane"/>
    <property type="evidence" value="ECO:0007669"/>
    <property type="project" value="InterPro"/>
</dbReference>
<protein>
    <recommendedName>
        <fullName evidence="4">Calx-beta domain-containing protein</fullName>
    </recommendedName>
</protein>
<dbReference type="AlphaFoldDB" id="A0A383DBG8"/>
<accession>A0A383DBG8</accession>
<dbReference type="Gene3D" id="2.60.40.2030">
    <property type="match status" value="1"/>
</dbReference>
<evidence type="ECO:0000256" key="3">
    <source>
        <dbReference type="ARBA" id="ARBA00022837"/>
    </source>
</evidence>
<evidence type="ECO:0000313" key="5">
    <source>
        <dbReference type="EMBL" id="SVE41694.1"/>
    </source>
</evidence>
<gene>
    <name evidence="5" type="ORF">METZ01_LOCUS494548</name>
</gene>
<feature type="domain" description="Calx-beta" evidence="4">
    <location>
        <begin position="57"/>
        <end position="154"/>
    </location>
</feature>
<feature type="non-terminal residue" evidence="5">
    <location>
        <position position="1"/>
    </location>
</feature>
<proteinExistence type="predicted"/>
<dbReference type="SUPFAM" id="SSF141072">
    <property type="entry name" value="CalX-like"/>
    <property type="match status" value="1"/>
</dbReference>
<dbReference type="Pfam" id="PF03160">
    <property type="entry name" value="Calx-beta"/>
    <property type="match status" value="2"/>
</dbReference>
<name>A0A383DBG8_9ZZZZ</name>
<dbReference type="GO" id="GO:0007154">
    <property type="term" value="P:cell communication"/>
    <property type="evidence" value="ECO:0007669"/>
    <property type="project" value="InterPro"/>
</dbReference>
<reference evidence="5" key="1">
    <citation type="submission" date="2018-05" db="EMBL/GenBank/DDBJ databases">
        <authorList>
            <person name="Lanie J.A."/>
            <person name="Ng W.-L."/>
            <person name="Kazmierczak K.M."/>
            <person name="Andrzejewski T.M."/>
            <person name="Davidsen T.M."/>
            <person name="Wayne K.J."/>
            <person name="Tettelin H."/>
            <person name="Glass J.I."/>
            <person name="Rusch D."/>
            <person name="Podicherti R."/>
            <person name="Tsui H.-C.T."/>
            <person name="Winkler M.E."/>
        </authorList>
    </citation>
    <scope>NUCLEOTIDE SEQUENCE</scope>
</reference>
<feature type="non-terminal residue" evidence="5">
    <location>
        <position position="236"/>
    </location>
</feature>
<dbReference type="InterPro" id="IPR038081">
    <property type="entry name" value="CalX-like_sf"/>
</dbReference>
<organism evidence="5">
    <name type="scientific">marine metagenome</name>
    <dbReference type="NCBI Taxonomy" id="408172"/>
    <lineage>
        <taxon>unclassified sequences</taxon>
        <taxon>metagenomes</taxon>
        <taxon>ecological metagenomes</taxon>
    </lineage>
</organism>
<dbReference type="EMBL" id="UINC01215816">
    <property type="protein sequence ID" value="SVE41694.1"/>
    <property type="molecule type" value="Genomic_DNA"/>
</dbReference>
<dbReference type="SMART" id="SM00237">
    <property type="entry name" value="Calx_beta"/>
    <property type="match status" value="1"/>
</dbReference>
<keyword evidence="1" id="KW-0732">Signal</keyword>
<sequence length="236" mass="24281">SADISGDLTGTATVDADGDATIGVTLVNDATTEGSETMTMTVAGQSSSVTIADTSLDPVTDYDYTVTSNASSSSPVEEGGQITYTITRSDSGTASTVYVATNASNTATQHVDFTHIASSTLNFASDETVKTVTVDTLTDSVYEETDENVHLMLFKTEAALADFDYAAYGTGYIKNTTTLTSSLSSSASSVNEGQTVTFTLATNAVKDTEFDWTISGVSSADISGDLTGTATVDADG</sequence>
<dbReference type="InterPro" id="IPR003644">
    <property type="entry name" value="Calx_beta"/>
</dbReference>
<evidence type="ECO:0000256" key="2">
    <source>
        <dbReference type="ARBA" id="ARBA00022737"/>
    </source>
</evidence>
<keyword evidence="2" id="KW-0677">Repeat</keyword>